<dbReference type="PRINTS" id="PR01506">
    <property type="entry name" value="TATBPROTEIN"/>
</dbReference>
<dbReference type="EMBL" id="CP101987">
    <property type="protein sequence ID" value="UUI72837.1"/>
    <property type="molecule type" value="Genomic_DNA"/>
</dbReference>
<keyword evidence="2" id="KW-0813">Transport</keyword>
<keyword evidence="10" id="KW-1185">Reference proteome</keyword>
<feature type="compositionally biased region" description="Pro residues" evidence="8">
    <location>
        <begin position="85"/>
        <end position="94"/>
    </location>
</feature>
<keyword evidence="6" id="KW-0811">Translocation</keyword>
<evidence type="ECO:0000256" key="3">
    <source>
        <dbReference type="ARBA" id="ARBA00022692"/>
    </source>
</evidence>
<sequence>MFGINGGELLILLLVAAVVVGPERLPSYAEQLAGWVRRLRDLARDTKERVDVELGEADVDWAALDPRRYDPRRIVREALLDDAPPHTPSRPAVPRPGRVRTAAAAAPAGAFAGPVAAAADAPAPFDDEAT</sequence>
<evidence type="ECO:0000256" key="6">
    <source>
        <dbReference type="ARBA" id="ARBA00023010"/>
    </source>
</evidence>
<evidence type="ECO:0000256" key="8">
    <source>
        <dbReference type="SAM" id="MobiDB-lite"/>
    </source>
</evidence>
<protein>
    <submittedName>
        <fullName evidence="9">Sec-independent protein translocase TatB</fullName>
    </submittedName>
</protein>
<evidence type="ECO:0000256" key="7">
    <source>
        <dbReference type="ARBA" id="ARBA00023136"/>
    </source>
</evidence>
<organism evidence="9 10">
    <name type="scientific">Cellulomonas xiejunii</name>
    <dbReference type="NCBI Taxonomy" id="2968083"/>
    <lineage>
        <taxon>Bacteria</taxon>
        <taxon>Bacillati</taxon>
        <taxon>Actinomycetota</taxon>
        <taxon>Actinomycetes</taxon>
        <taxon>Micrococcales</taxon>
        <taxon>Cellulomonadaceae</taxon>
        <taxon>Cellulomonas</taxon>
    </lineage>
</organism>
<evidence type="ECO:0000256" key="1">
    <source>
        <dbReference type="ARBA" id="ARBA00004167"/>
    </source>
</evidence>
<dbReference type="Gene3D" id="1.20.5.3310">
    <property type="match status" value="1"/>
</dbReference>
<keyword evidence="4" id="KW-0653">Protein transport</keyword>
<evidence type="ECO:0000256" key="4">
    <source>
        <dbReference type="ARBA" id="ARBA00022927"/>
    </source>
</evidence>
<keyword evidence="7" id="KW-0472">Membrane</keyword>
<keyword evidence="3" id="KW-0812">Transmembrane</keyword>
<evidence type="ECO:0000256" key="2">
    <source>
        <dbReference type="ARBA" id="ARBA00022448"/>
    </source>
</evidence>
<dbReference type="Proteomes" id="UP001316384">
    <property type="component" value="Chromosome"/>
</dbReference>
<dbReference type="Pfam" id="PF02416">
    <property type="entry name" value="TatA_B_E"/>
    <property type="match status" value="1"/>
</dbReference>
<dbReference type="RefSeq" id="WP_227578413.1">
    <property type="nucleotide sequence ID" value="NZ_CP101987.1"/>
</dbReference>
<evidence type="ECO:0000313" key="10">
    <source>
        <dbReference type="Proteomes" id="UP001316384"/>
    </source>
</evidence>
<feature type="region of interest" description="Disordered" evidence="8">
    <location>
        <begin position="79"/>
        <end position="100"/>
    </location>
</feature>
<comment type="subcellular location">
    <subcellularLocation>
        <location evidence="1">Membrane</location>
        <topology evidence="1">Single-pass membrane protein</topology>
    </subcellularLocation>
</comment>
<evidence type="ECO:0000256" key="5">
    <source>
        <dbReference type="ARBA" id="ARBA00022989"/>
    </source>
</evidence>
<name>A0ABY5KQR8_9CELL</name>
<evidence type="ECO:0000313" key="9">
    <source>
        <dbReference type="EMBL" id="UUI72837.1"/>
    </source>
</evidence>
<reference evidence="9 10" key="1">
    <citation type="submission" date="2022-07" db="EMBL/GenBank/DDBJ databases">
        <title>Novel species in genus cellulomonas.</title>
        <authorList>
            <person name="Ye L."/>
        </authorList>
    </citation>
    <scope>NUCLEOTIDE SEQUENCE [LARGE SCALE GENOMIC DNA]</scope>
    <source>
        <strain evidence="10">zg-B89</strain>
    </source>
</reference>
<gene>
    <name evidence="9" type="ORF">NP048_05150</name>
</gene>
<keyword evidence="5" id="KW-1133">Transmembrane helix</keyword>
<dbReference type="InterPro" id="IPR003369">
    <property type="entry name" value="TatA/B/E"/>
</dbReference>
<proteinExistence type="predicted"/>
<accession>A0ABY5KQR8</accession>